<proteinExistence type="predicted"/>
<dbReference type="Proteomes" id="UP000007148">
    <property type="component" value="Unassembled WGS sequence"/>
</dbReference>
<dbReference type="AlphaFoldDB" id="G4TQH0"/>
<name>G4TQH0_SERID</name>
<dbReference type="HOGENOM" id="CLU_390347_0_0_1"/>
<comment type="caution">
    <text evidence="1">The sequence shown here is derived from an EMBL/GenBank/DDBJ whole genome shotgun (WGS) entry which is preliminary data.</text>
</comment>
<protein>
    <recommendedName>
        <fullName evidence="3">F-box domain-containing protein</fullName>
    </recommendedName>
</protein>
<evidence type="ECO:0000313" key="1">
    <source>
        <dbReference type="EMBL" id="CCA73563.1"/>
    </source>
</evidence>
<evidence type="ECO:0000313" key="2">
    <source>
        <dbReference type="Proteomes" id="UP000007148"/>
    </source>
</evidence>
<keyword evidence="2" id="KW-1185">Reference proteome</keyword>
<organism evidence="1 2">
    <name type="scientific">Serendipita indica (strain DSM 11827)</name>
    <name type="common">Root endophyte fungus</name>
    <name type="synonym">Piriformospora indica</name>
    <dbReference type="NCBI Taxonomy" id="1109443"/>
    <lineage>
        <taxon>Eukaryota</taxon>
        <taxon>Fungi</taxon>
        <taxon>Dikarya</taxon>
        <taxon>Basidiomycota</taxon>
        <taxon>Agaricomycotina</taxon>
        <taxon>Agaricomycetes</taxon>
        <taxon>Sebacinales</taxon>
        <taxon>Serendipitaceae</taxon>
        <taxon>Serendipita</taxon>
    </lineage>
</organism>
<dbReference type="EMBL" id="CAFZ01000235">
    <property type="protein sequence ID" value="CCA73563.1"/>
    <property type="molecule type" value="Genomic_DNA"/>
</dbReference>
<dbReference type="OrthoDB" id="3132900at2759"/>
<reference evidence="1 2" key="1">
    <citation type="journal article" date="2011" name="PLoS Pathog.">
        <title>Endophytic Life Strategies Decoded by Genome and Transcriptome Analyses of the Mutualistic Root Symbiont Piriformospora indica.</title>
        <authorList>
            <person name="Zuccaro A."/>
            <person name="Lahrmann U."/>
            <person name="Guldener U."/>
            <person name="Langen G."/>
            <person name="Pfiffi S."/>
            <person name="Biedenkopf D."/>
            <person name="Wong P."/>
            <person name="Samans B."/>
            <person name="Grimm C."/>
            <person name="Basiewicz M."/>
            <person name="Murat C."/>
            <person name="Martin F."/>
            <person name="Kogel K.H."/>
        </authorList>
    </citation>
    <scope>NUCLEOTIDE SEQUENCE [LARGE SCALE GENOMIC DNA]</scope>
    <source>
        <strain evidence="1 2">DSM 11827</strain>
    </source>
</reference>
<evidence type="ECO:0008006" key="3">
    <source>
        <dbReference type="Google" id="ProtNLM"/>
    </source>
</evidence>
<gene>
    <name evidence="1" type="ORF">PIIN_07515</name>
</gene>
<dbReference type="InParanoid" id="G4TQH0"/>
<sequence length="707" mass="81308">MAARTLLSSRSPRRILAMPISRILFGFHPKLESHVYNSFPRRFKMFYLLASSSSPGNSTSHTPLYISQCYIVTKTGHHAKPKLSTPHIYTTPLAPHSWSPVGYIQGALFDALTPFFVAHSATVTRLYDDFRVRRTLWASSTSIVHFKHLDVYAVNLSDRSKNVDPPPPLSNSSSASLRPLTVLWMHAPVFIGFNEHSNIEMRMRWLKWEVATTYRLVPSSTDTLFASSPVINQVRYNDMKRLCELCKGEINYRVKIQKKERNNRTSGRHLVMLRALRSDSGQRTIRRRPEATKMSELGRKPIIAVTNDNNSMSASEHFPMEIWLQIFRILTHTELLPVKQATFVEDLRLFAIGNFLEPRFHVCNAERTNISLVCRYFYDILKEEGAKVVLVDREGKVKKFAYYETYEARRLEVLSTPLRAVAVKWPREHFSALEVLVGYWPCQYLESFLDFTPNLRVMSITLPQDASTYSIFSPALLHPVTRHLTPLYISQCYIVTKTGHHAKPKLSPPHIYIKPLAPHSWSPVGYIQGALFDALTPFFVTHSATVTRLYDDFHVRRTLWVPSTSIVHLKHLDVYAVNLSDRSTDADPPPPLSNSSSASLRPLTILWMDTPQFIVFHGYIDVETKIRWLKWKVATVGSYSVQRFVLDHSWDGINAWRERQKARHSAFMRKLECVDTQECPIFDIHLVCFRPKPKISMKPVNTLVESV</sequence>
<accession>G4TQH0</accession>